<reference evidence="8" key="2">
    <citation type="submission" date="2021-04" db="EMBL/GenBank/DDBJ databases">
        <authorList>
            <person name="Podell S."/>
        </authorList>
    </citation>
    <scope>NUCLEOTIDE SEQUENCE</scope>
    <source>
        <strain evidence="8">Hildebrandi</strain>
    </source>
</reference>
<feature type="region of interest" description="Disordered" evidence="6">
    <location>
        <begin position="28"/>
        <end position="63"/>
    </location>
</feature>
<evidence type="ECO:0000256" key="5">
    <source>
        <dbReference type="ARBA" id="ARBA00023242"/>
    </source>
</evidence>
<dbReference type="PANTHER" id="PTHR12228">
    <property type="entry name" value="TRANSCRIPTION INITIATION FACTOR TFIID 55 KD SUBUNIT-RELATED"/>
    <property type="match status" value="1"/>
</dbReference>
<sequence>MGDRLPIRDRTLILRVLVPGLEQRLRDKMKEADDDAAASPGLMAAAGGGSATPSSTTTSSSGTMKETLLDLEGVMCEPTQDGSTLWNFHCDGATYPARLVNLPCPVEVHKTHDHAMYYKSCDIAQMLIVYEDIMALDEADAYPKTEGYPSYYHSGITPPMKQVVERRFAMREHQPRAPPRNEVSDVERDLQELMAKISKEGQGKGSKRNKIPSLATAQHQNKVLEEVIEEVVEYEPWMDDYGRQQSGIEFDASDQIATVHPEIWLAPEKIREIKEQEEEKEEEERKKKEAAAAKKNKKKKKKEKAAAATAAATAASIDKPSPSKKKGIASKKNEEPVDEVTQAAMALNSGEDLLGSLEDDDDFLDLGFDMEGLDMDGLGL</sequence>
<comment type="subcellular location">
    <subcellularLocation>
        <location evidence="1">Nucleus</location>
    </subcellularLocation>
</comment>
<gene>
    <name evidence="8" type="ORF">IV203_018730</name>
</gene>
<dbReference type="Proteomes" id="UP000693970">
    <property type="component" value="Unassembled WGS sequence"/>
</dbReference>
<reference evidence="8" key="1">
    <citation type="journal article" date="2021" name="Sci. Rep.">
        <title>Diploid genomic architecture of Nitzschia inconspicua, an elite biomass production diatom.</title>
        <authorList>
            <person name="Oliver A."/>
            <person name="Podell S."/>
            <person name="Pinowska A."/>
            <person name="Traller J.C."/>
            <person name="Smith S.R."/>
            <person name="McClure R."/>
            <person name="Beliaev A."/>
            <person name="Bohutskyi P."/>
            <person name="Hill E.A."/>
            <person name="Rabines A."/>
            <person name="Zheng H."/>
            <person name="Allen L.Z."/>
            <person name="Kuo A."/>
            <person name="Grigoriev I.V."/>
            <person name="Allen A.E."/>
            <person name="Hazlebeck D."/>
            <person name="Allen E.E."/>
        </authorList>
    </citation>
    <scope>NUCLEOTIDE SEQUENCE</scope>
    <source>
        <strain evidence="8">Hildebrandi</strain>
    </source>
</reference>
<dbReference type="GO" id="GO:0005669">
    <property type="term" value="C:transcription factor TFIID complex"/>
    <property type="evidence" value="ECO:0007669"/>
    <property type="project" value="InterPro"/>
</dbReference>
<feature type="compositionally biased region" description="Basic and acidic residues" evidence="6">
    <location>
        <begin position="283"/>
        <end position="292"/>
    </location>
</feature>
<evidence type="ECO:0000256" key="6">
    <source>
        <dbReference type="SAM" id="MobiDB-lite"/>
    </source>
</evidence>
<dbReference type="GO" id="GO:0051123">
    <property type="term" value="P:RNA polymerase II preinitiation complex assembly"/>
    <property type="evidence" value="ECO:0007669"/>
    <property type="project" value="TreeGrafter"/>
</dbReference>
<dbReference type="Pfam" id="PF04658">
    <property type="entry name" value="TAFII55_N"/>
    <property type="match status" value="1"/>
</dbReference>
<accession>A0A9K3M282</accession>
<feature type="region of interest" description="Disordered" evidence="6">
    <location>
        <begin position="276"/>
        <end position="345"/>
    </location>
</feature>
<evidence type="ECO:0000256" key="3">
    <source>
        <dbReference type="ARBA" id="ARBA00023015"/>
    </source>
</evidence>
<comment type="caution">
    <text evidence="8">The sequence shown here is derived from an EMBL/GenBank/DDBJ whole genome shotgun (WGS) entry which is preliminary data.</text>
</comment>
<evidence type="ECO:0000256" key="1">
    <source>
        <dbReference type="ARBA" id="ARBA00004123"/>
    </source>
</evidence>
<feature type="compositionally biased region" description="Low complexity" evidence="6">
    <location>
        <begin position="306"/>
        <end position="315"/>
    </location>
</feature>
<name>A0A9K3M282_9STRA</name>
<dbReference type="AlphaFoldDB" id="A0A9K3M282"/>
<evidence type="ECO:0000256" key="4">
    <source>
        <dbReference type="ARBA" id="ARBA00023163"/>
    </source>
</evidence>
<keyword evidence="3" id="KW-0805">Transcription regulation</keyword>
<dbReference type="GO" id="GO:0016251">
    <property type="term" value="F:RNA polymerase II general transcription initiation factor activity"/>
    <property type="evidence" value="ECO:0007669"/>
    <property type="project" value="TreeGrafter"/>
</dbReference>
<feature type="domain" description="TAFII55 protein conserved region" evidence="7">
    <location>
        <begin position="8"/>
        <end position="202"/>
    </location>
</feature>
<dbReference type="InterPro" id="IPR006751">
    <property type="entry name" value="TAFII55_prot_cons_reg"/>
</dbReference>
<comment type="similarity">
    <text evidence="2">Belongs to the TAF7 family.</text>
</comment>
<dbReference type="SMART" id="SM01370">
    <property type="entry name" value="TAFII55_N"/>
    <property type="match status" value="1"/>
</dbReference>
<dbReference type="CDD" id="cd08047">
    <property type="entry name" value="TAF7"/>
    <property type="match status" value="1"/>
</dbReference>
<feature type="compositionally biased region" description="Low complexity" evidence="6">
    <location>
        <begin position="37"/>
        <end position="63"/>
    </location>
</feature>
<organism evidence="8 9">
    <name type="scientific">Nitzschia inconspicua</name>
    <dbReference type="NCBI Taxonomy" id="303405"/>
    <lineage>
        <taxon>Eukaryota</taxon>
        <taxon>Sar</taxon>
        <taxon>Stramenopiles</taxon>
        <taxon>Ochrophyta</taxon>
        <taxon>Bacillariophyta</taxon>
        <taxon>Bacillariophyceae</taxon>
        <taxon>Bacillariophycidae</taxon>
        <taxon>Bacillariales</taxon>
        <taxon>Bacillariaceae</taxon>
        <taxon>Nitzschia</taxon>
    </lineage>
</organism>
<protein>
    <submittedName>
        <fullName evidence="8">TAFII55 protein conserved region-domain containing protein</fullName>
    </submittedName>
</protein>
<dbReference type="OrthoDB" id="153872at2759"/>
<dbReference type="InterPro" id="IPR037817">
    <property type="entry name" value="TAF7"/>
</dbReference>
<evidence type="ECO:0000313" key="8">
    <source>
        <dbReference type="EMBL" id="KAG7372587.1"/>
    </source>
</evidence>
<keyword evidence="4" id="KW-0804">Transcription</keyword>
<evidence type="ECO:0000256" key="2">
    <source>
        <dbReference type="ARBA" id="ARBA00009368"/>
    </source>
</evidence>
<proteinExistence type="inferred from homology"/>
<keyword evidence="9" id="KW-1185">Reference proteome</keyword>
<evidence type="ECO:0000259" key="7">
    <source>
        <dbReference type="SMART" id="SM01370"/>
    </source>
</evidence>
<feature type="compositionally biased region" description="Basic residues" evidence="6">
    <location>
        <begin position="294"/>
        <end position="303"/>
    </location>
</feature>
<evidence type="ECO:0000313" key="9">
    <source>
        <dbReference type="Proteomes" id="UP000693970"/>
    </source>
</evidence>
<keyword evidence="5" id="KW-0539">Nucleus</keyword>
<dbReference type="EMBL" id="JAGRRH010000003">
    <property type="protein sequence ID" value="KAG7372587.1"/>
    <property type="molecule type" value="Genomic_DNA"/>
</dbReference>
<dbReference type="PANTHER" id="PTHR12228:SF0">
    <property type="entry name" value="TATA-BOX BINDING PROTEIN ASSOCIATED FACTOR 7"/>
    <property type="match status" value="1"/>
</dbReference>